<evidence type="ECO:0000313" key="1">
    <source>
        <dbReference type="EMBL" id="HGW92538.1"/>
    </source>
</evidence>
<comment type="caution">
    <text evidence="1">The sequence shown here is derived from an EMBL/GenBank/DDBJ whole genome shotgun (WGS) entry which is preliminary data.</text>
</comment>
<sequence>MKKLTKIVSIVLFFIIVSALGQTQNDLLTFLKSVKLEDNIIWAKYDNLNSDNLNYLICKDKRSGYHKVIFFNEGVKTFETNIGRVKTSDNGHYIGILEMNWKDENKYDIYFSVYDEKRNLIVSRKKWFTFSDPDIEMIFDISNNGNFIFFDETYGEVYLPEGYNKYKKITFFPQSPSLFSCKITPNGKFFAISISSPLNTMNDKIISKIIIYNVNGDKIWEKEMPISTRICGANDDYIYLIDNPLITLEKGINFYVLGIKDGSVIFSKEIENLGSYQIVLLKNNDFILFSNKKKIYYYSYTKNCFEWHYKDTTDTTIEFSSCIYSENKKMILFGAQNCSLKIDTLSRYIYFFNNKGKFLKRIELSGKDYNSFIEGPKFILGEEEKKLYILTPKEIKSYKFNF</sequence>
<evidence type="ECO:0008006" key="2">
    <source>
        <dbReference type="Google" id="ProtNLM"/>
    </source>
</evidence>
<gene>
    <name evidence="1" type="ORF">ENV67_08395</name>
</gene>
<reference evidence="1" key="1">
    <citation type="journal article" date="2020" name="mSystems">
        <title>Genome- and Community-Level Interaction Insights into Carbon Utilization and Element Cycling Functions of Hydrothermarchaeota in Hydrothermal Sediment.</title>
        <authorList>
            <person name="Zhou Z."/>
            <person name="Liu Y."/>
            <person name="Xu W."/>
            <person name="Pan J."/>
            <person name="Luo Z.H."/>
            <person name="Li M."/>
        </authorList>
    </citation>
    <scope>NUCLEOTIDE SEQUENCE [LARGE SCALE GENOMIC DNA]</scope>
    <source>
        <strain evidence="1">SpSt-780</strain>
    </source>
</reference>
<dbReference type="EMBL" id="DTHG01000101">
    <property type="protein sequence ID" value="HGW92538.1"/>
    <property type="molecule type" value="Genomic_DNA"/>
</dbReference>
<dbReference type="InterPro" id="IPR015943">
    <property type="entry name" value="WD40/YVTN_repeat-like_dom_sf"/>
</dbReference>
<dbReference type="SUPFAM" id="SSF69304">
    <property type="entry name" value="Tricorn protease N-terminal domain"/>
    <property type="match status" value="1"/>
</dbReference>
<name>A0A7C4UHJ7_UNCW3</name>
<organism evidence="1">
    <name type="scientific">candidate division WOR-3 bacterium</name>
    <dbReference type="NCBI Taxonomy" id="2052148"/>
    <lineage>
        <taxon>Bacteria</taxon>
        <taxon>Bacteria division WOR-3</taxon>
    </lineage>
</organism>
<dbReference type="Gene3D" id="2.130.10.10">
    <property type="entry name" value="YVTN repeat-like/Quinoprotein amine dehydrogenase"/>
    <property type="match status" value="1"/>
</dbReference>
<accession>A0A7C4UHJ7</accession>
<proteinExistence type="predicted"/>
<dbReference type="AlphaFoldDB" id="A0A7C4UHJ7"/>
<protein>
    <recommendedName>
        <fullName evidence="2">WD40 repeat domain-containing protein</fullName>
    </recommendedName>
</protein>